<reference evidence="1 2" key="2">
    <citation type="journal article" date="2022" name="Mol. Ecol. Resour.">
        <title>The genomes of chicory, endive, great burdock and yacon provide insights into Asteraceae paleo-polyploidization history and plant inulin production.</title>
        <authorList>
            <person name="Fan W."/>
            <person name="Wang S."/>
            <person name="Wang H."/>
            <person name="Wang A."/>
            <person name="Jiang F."/>
            <person name="Liu H."/>
            <person name="Zhao H."/>
            <person name="Xu D."/>
            <person name="Zhang Y."/>
        </authorList>
    </citation>
    <scope>NUCLEOTIDE SEQUENCE [LARGE SCALE GENOMIC DNA]</scope>
    <source>
        <strain evidence="2">cv. Yunnan</strain>
        <tissue evidence="1">Leaves</tissue>
    </source>
</reference>
<organism evidence="1 2">
    <name type="scientific">Smallanthus sonchifolius</name>
    <dbReference type="NCBI Taxonomy" id="185202"/>
    <lineage>
        <taxon>Eukaryota</taxon>
        <taxon>Viridiplantae</taxon>
        <taxon>Streptophyta</taxon>
        <taxon>Embryophyta</taxon>
        <taxon>Tracheophyta</taxon>
        <taxon>Spermatophyta</taxon>
        <taxon>Magnoliopsida</taxon>
        <taxon>eudicotyledons</taxon>
        <taxon>Gunneridae</taxon>
        <taxon>Pentapetalae</taxon>
        <taxon>asterids</taxon>
        <taxon>campanulids</taxon>
        <taxon>Asterales</taxon>
        <taxon>Asteraceae</taxon>
        <taxon>Asteroideae</taxon>
        <taxon>Heliantheae alliance</taxon>
        <taxon>Millerieae</taxon>
        <taxon>Smallanthus</taxon>
    </lineage>
</organism>
<evidence type="ECO:0000313" key="1">
    <source>
        <dbReference type="EMBL" id="KAI3742066.1"/>
    </source>
</evidence>
<keyword evidence="2" id="KW-1185">Reference proteome</keyword>
<dbReference type="Proteomes" id="UP001056120">
    <property type="component" value="Linkage Group LG20"/>
</dbReference>
<name>A0ACB9D6C3_9ASTR</name>
<dbReference type="EMBL" id="CM042037">
    <property type="protein sequence ID" value="KAI3742066.1"/>
    <property type="molecule type" value="Genomic_DNA"/>
</dbReference>
<reference evidence="2" key="1">
    <citation type="journal article" date="2022" name="Mol. Ecol. Resour.">
        <title>The genomes of chicory, endive, great burdock and yacon provide insights into Asteraceae palaeo-polyploidization history and plant inulin production.</title>
        <authorList>
            <person name="Fan W."/>
            <person name="Wang S."/>
            <person name="Wang H."/>
            <person name="Wang A."/>
            <person name="Jiang F."/>
            <person name="Liu H."/>
            <person name="Zhao H."/>
            <person name="Xu D."/>
            <person name="Zhang Y."/>
        </authorList>
    </citation>
    <scope>NUCLEOTIDE SEQUENCE [LARGE SCALE GENOMIC DNA]</scope>
    <source>
        <strain evidence="2">cv. Yunnan</strain>
    </source>
</reference>
<gene>
    <name evidence="1" type="ORF">L1987_59746</name>
</gene>
<sequence>MNCFENAFHTGYSTRLKPDPPHSQLSTRHTKTMNSNSFPSATQSLLNSPNKPPISSLPSNVFFKSKHTHVKISQIPIGPPNFTTKASATAAAAVNITAPEETLYDLLGISENVTLSEIKHAYKKMALKYHPDVSPPDRAEEYTVRFIRVQEAYETLSDPEARSLYDSCMAKGLQFAFSGKRETRFDPRSEDKNRWKETWKGQVSELMRRSGANPNRVNRAGGMSWAARIRKQRSESCGYGSDPDQ</sequence>
<protein>
    <submittedName>
        <fullName evidence="1">Uncharacterized protein</fullName>
    </submittedName>
</protein>
<accession>A0ACB9D6C3</accession>
<proteinExistence type="predicted"/>
<comment type="caution">
    <text evidence="1">The sequence shown here is derived from an EMBL/GenBank/DDBJ whole genome shotgun (WGS) entry which is preliminary data.</text>
</comment>
<evidence type="ECO:0000313" key="2">
    <source>
        <dbReference type="Proteomes" id="UP001056120"/>
    </source>
</evidence>